<name>A0A0F9N9Z2_9ZZZZ</name>
<dbReference type="EMBL" id="LAZR01008522">
    <property type="protein sequence ID" value="KKM78232.1"/>
    <property type="molecule type" value="Genomic_DNA"/>
</dbReference>
<accession>A0A0F9N9Z2</accession>
<protein>
    <submittedName>
        <fullName evidence="1">Uncharacterized protein</fullName>
    </submittedName>
</protein>
<reference evidence="1" key="1">
    <citation type="journal article" date="2015" name="Nature">
        <title>Complex archaea that bridge the gap between prokaryotes and eukaryotes.</title>
        <authorList>
            <person name="Spang A."/>
            <person name="Saw J.H."/>
            <person name="Jorgensen S.L."/>
            <person name="Zaremba-Niedzwiedzka K."/>
            <person name="Martijn J."/>
            <person name="Lind A.E."/>
            <person name="van Eijk R."/>
            <person name="Schleper C."/>
            <person name="Guy L."/>
            <person name="Ettema T.J."/>
        </authorList>
    </citation>
    <scope>NUCLEOTIDE SEQUENCE</scope>
</reference>
<comment type="caution">
    <text evidence="1">The sequence shown here is derived from an EMBL/GenBank/DDBJ whole genome shotgun (WGS) entry which is preliminary data.</text>
</comment>
<sequence>EESSVMGSLYYSDKYKSEVLPALTSIQRKLQAAIEDEQDREGAKDKS</sequence>
<gene>
    <name evidence="1" type="ORF">LCGC14_1361940</name>
</gene>
<organism evidence="1">
    <name type="scientific">marine sediment metagenome</name>
    <dbReference type="NCBI Taxonomy" id="412755"/>
    <lineage>
        <taxon>unclassified sequences</taxon>
        <taxon>metagenomes</taxon>
        <taxon>ecological metagenomes</taxon>
    </lineage>
</organism>
<dbReference type="AlphaFoldDB" id="A0A0F9N9Z2"/>
<evidence type="ECO:0000313" key="1">
    <source>
        <dbReference type="EMBL" id="KKM78232.1"/>
    </source>
</evidence>
<feature type="non-terminal residue" evidence="1">
    <location>
        <position position="1"/>
    </location>
</feature>
<proteinExistence type="predicted"/>